<comment type="caution">
    <text evidence="8">The sequence shown here is derived from an EMBL/GenBank/DDBJ whole genome shotgun (WGS) entry which is preliminary data.</text>
</comment>
<dbReference type="PATRIC" id="fig|755172.3.peg.561"/>
<dbReference type="PANTHER" id="PTHR30429:SF0">
    <property type="entry name" value="METHIONINE-BINDING LIPOPROTEIN METQ"/>
    <property type="match status" value="1"/>
</dbReference>
<dbReference type="RefSeq" id="WP_068367145.1">
    <property type="nucleotide sequence ID" value="NZ_CALTYF010000006.1"/>
</dbReference>
<gene>
    <name evidence="8" type="ORF">HMPREF1863_00588</name>
</gene>
<dbReference type="EMBL" id="LSDG01000019">
    <property type="protein sequence ID" value="KXB67398.1"/>
    <property type="molecule type" value="Genomic_DNA"/>
</dbReference>
<dbReference type="Pfam" id="PF03180">
    <property type="entry name" value="Lipoprotein_9"/>
    <property type="match status" value="1"/>
</dbReference>
<dbReference type="Proteomes" id="UP000070442">
    <property type="component" value="Unassembled WGS sequence"/>
</dbReference>
<evidence type="ECO:0000256" key="4">
    <source>
        <dbReference type="ARBA" id="ARBA00023136"/>
    </source>
</evidence>
<feature type="chain" id="PRO_5039081459" evidence="7">
    <location>
        <begin position="23"/>
        <end position="274"/>
    </location>
</feature>
<keyword evidence="6 8" id="KW-0449">Lipoprotein</keyword>
<evidence type="ECO:0000256" key="2">
    <source>
        <dbReference type="ARBA" id="ARBA00008973"/>
    </source>
</evidence>
<evidence type="ECO:0000313" key="8">
    <source>
        <dbReference type="EMBL" id="KXB67398.1"/>
    </source>
</evidence>
<sequence length="274" mass="30359">MKKKLALLSLLTVGLLSITACGKAETETKSDKDVIRIGGTSVSQIYYDACKEDFEKKGYKTEFVPFDANPVVLEACNSGDVDISIGQHLKFVESFNKNKSGDLTMAKPYVFHTGIGLYSEKYDSIDALPKGAKIAVMNDPMNEDIAMRILQENGLVELKEGKDLYTKADVTANPKNIDIVEMEQGQTVTALEDLDAACVFFTHMSSAGKDPTKYLARDTVMIRYPMGVIVKKENENAPWAVEFAKSMRTPESQEKINAKFPGVFTFYKSDDEAK</sequence>
<evidence type="ECO:0000256" key="3">
    <source>
        <dbReference type="ARBA" id="ARBA00022729"/>
    </source>
</evidence>
<dbReference type="SUPFAM" id="SSF53850">
    <property type="entry name" value="Periplasmic binding protein-like II"/>
    <property type="match status" value="1"/>
</dbReference>
<comment type="similarity">
    <text evidence="2">Belongs to the NlpA lipoprotein family.</text>
</comment>
<evidence type="ECO:0000256" key="6">
    <source>
        <dbReference type="ARBA" id="ARBA00023288"/>
    </source>
</evidence>
<dbReference type="OrthoDB" id="9812878at2"/>
<reference evidence="9" key="1">
    <citation type="submission" date="2016-01" db="EMBL/GenBank/DDBJ databases">
        <authorList>
            <person name="Mitreva M."/>
            <person name="Pepin K.H."/>
            <person name="Mihindukulasuriya K.A."/>
            <person name="Fulton R."/>
            <person name="Fronick C."/>
            <person name="O'Laughlin M."/>
            <person name="Miner T."/>
            <person name="Herter B."/>
            <person name="Rosa B.A."/>
            <person name="Cordes M."/>
            <person name="Tomlinson C."/>
            <person name="Wollam A."/>
            <person name="Palsikar V.B."/>
            <person name="Mardis E.R."/>
            <person name="Wilson R.K."/>
        </authorList>
    </citation>
    <scope>NUCLEOTIDE SEQUENCE [LARGE SCALE GENOMIC DNA]</scope>
    <source>
        <strain evidence="9">DNF00729</strain>
    </source>
</reference>
<evidence type="ECO:0000256" key="7">
    <source>
        <dbReference type="SAM" id="SignalP"/>
    </source>
</evidence>
<dbReference type="AlphaFoldDB" id="A0A134AI42"/>
<dbReference type="STRING" id="755172.HMPREF1863_00588"/>
<dbReference type="InterPro" id="IPR004872">
    <property type="entry name" value="Lipoprotein_NlpA"/>
</dbReference>
<protein>
    <submittedName>
        <fullName evidence="8">NLPA lipoprotein</fullName>
    </submittedName>
</protein>
<evidence type="ECO:0000256" key="5">
    <source>
        <dbReference type="ARBA" id="ARBA00023139"/>
    </source>
</evidence>
<organism evidence="8 9">
    <name type="scientific">Aedoeadaptatus coxii</name>
    <dbReference type="NCBI Taxonomy" id="755172"/>
    <lineage>
        <taxon>Bacteria</taxon>
        <taxon>Bacillati</taxon>
        <taxon>Bacillota</taxon>
        <taxon>Tissierellia</taxon>
        <taxon>Tissierellales</taxon>
        <taxon>Peptoniphilaceae</taxon>
        <taxon>Aedoeadaptatus</taxon>
    </lineage>
</organism>
<accession>A0A134AI42</accession>
<name>A0A134AI42_9FIRM</name>
<dbReference type="Gene3D" id="3.40.190.10">
    <property type="entry name" value="Periplasmic binding protein-like II"/>
    <property type="match status" value="2"/>
</dbReference>
<evidence type="ECO:0000313" key="9">
    <source>
        <dbReference type="Proteomes" id="UP000070442"/>
    </source>
</evidence>
<feature type="signal peptide" evidence="7">
    <location>
        <begin position="1"/>
        <end position="22"/>
    </location>
</feature>
<proteinExistence type="inferred from homology"/>
<dbReference type="PROSITE" id="PS51257">
    <property type="entry name" value="PROKAR_LIPOPROTEIN"/>
    <property type="match status" value="1"/>
</dbReference>
<dbReference type="GO" id="GO:0016020">
    <property type="term" value="C:membrane"/>
    <property type="evidence" value="ECO:0007669"/>
    <property type="project" value="UniProtKB-SubCell"/>
</dbReference>
<keyword evidence="4" id="KW-0472">Membrane</keyword>
<keyword evidence="9" id="KW-1185">Reference proteome</keyword>
<comment type="subcellular location">
    <subcellularLocation>
        <location evidence="1">Membrane</location>
        <topology evidence="1">Lipid-anchor</topology>
    </subcellularLocation>
</comment>
<keyword evidence="3 7" id="KW-0732">Signal</keyword>
<dbReference type="PANTHER" id="PTHR30429">
    <property type="entry name" value="D-METHIONINE-BINDING LIPOPROTEIN METQ"/>
    <property type="match status" value="1"/>
</dbReference>
<keyword evidence="5" id="KW-0564">Palmitate</keyword>
<evidence type="ECO:0000256" key="1">
    <source>
        <dbReference type="ARBA" id="ARBA00004635"/>
    </source>
</evidence>